<evidence type="ECO:0000313" key="3">
    <source>
        <dbReference type="Proteomes" id="UP000053477"/>
    </source>
</evidence>
<feature type="region of interest" description="Disordered" evidence="1">
    <location>
        <begin position="37"/>
        <end position="56"/>
    </location>
</feature>
<evidence type="ECO:0000256" key="1">
    <source>
        <dbReference type="SAM" id="MobiDB-lite"/>
    </source>
</evidence>
<dbReference type="EMBL" id="KQ086580">
    <property type="protein sequence ID" value="KLO04349.1"/>
    <property type="molecule type" value="Genomic_DNA"/>
</dbReference>
<feature type="compositionally biased region" description="Basic and acidic residues" evidence="1">
    <location>
        <begin position="75"/>
        <end position="93"/>
    </location>
</feature>
<evidence type="ECO:0000313" key="2">
    <source>
        <dbReference type="EMBL" id="KLO04349.1"/>
    </source>
</evidence>
<proteinExistence type="predicted"/>
<dbReference type="AlphaFoldDB" id="A0A0H2QY81"/>
<feature type="region of interest" description="Disordered" evidence="1">
    <location>
        <begin position="75"/>
        <end position="104"/>
    </location>
</feature>
<keyword evidence="3" id="KW-1185">Reference proteome</keyword>
<sequence>MTTELGLYLGESEDITHYEMLRISCLRRDVENLDGTQKSSLQMITPRGKDDAKERKKVERKKLNLFLGSPVQRVIDGKRTERKSQERSPERMQSKKASVAQDAHGADHVVETIYTRVFKERKSMEQMESRLRRVIYKMQIRPTIQCRFTGKWACSS</sequence>
<accession>A0A0H2QY81</accession>
<dbReference type="InParanoid" id="A0A0H2QY81"/>
<feature type="compositionally biased region" description="Basic and acidic residues" evidence="1">
    <location>
        <begin position="47"/>
        <end position="56"/>
    </location>
</feature>
<organism evidence="2 3">
    <name type="scientific">Schizopora paradoxa</name>
    <dbReference type="NCBI Taxonomy" id="27342"/>
    <lineage>
        <taxon>Eukaryota</taxon>
        <taxon>Fungi</taxon>
        <taxon>Dikarya</taxon>
        <taxon>Basidiomycota</taxon>
        <taxon>Agaricomycotina</taxon>
        <taxon>Agaricomycetes</taxon>
        <taxon>Hymenochaetales</taxon>
        <taxon>Schizoporaceae</taxon>
        <taxon>Schizopora</taxon>
    </lineage>
</organism>
<reference evidence="2 3" key="1">
    <citation type="submission" date="2015-04" db="EMBL/GenBank/DDBJ databases">
        <title>Complete genome sequence of Schizopora paradoxa KUC8140, a cosmopolitan wood degrader in East Asia.</title>
        <authorList>
            <consortium name="DOE Joint Genome Institute"/>
            <person name="Min B."/>
            <person name="Park H."/>
            <person name="Jang Y."/>
            <person name="Kim J.-J."/>
            <person name="Kim K.H."/>
            <person name="Pangilinan J."/>
            <person name="Lipzen A."/>
            <person name="Riley R."/>
            <person name="Grigoriev I.V."/>
            <person name="Spatafora J.W."/>
            <person name="Choi I.-G."/>
        </authorList>
    </citation>
    <scope>NUCLEOTIDE SEQUENCE [LARGE SCALE GENOMIC DNA]</scope>
    <source>
        <strain evidence="2 3">KUC8140</strain>
    </source>
</reference>
<dbReference type="Proteomes" id="UP000053477">
    <property type="component" value="Unassembled WGS sequence"/>
</dbReference>
<name>A0A0H2QY81_9AGAM</name>
<protein>
    <submittedName>
        <fullName evidence="2">Uncharacterized protein</fullName>
    </submittedName>
</protein>
<gene>
    <name evidence="2" type="ORF">SCHPADRAFT_897095</name>
</gene>